<sequence length="568" mass="60988">MAVARSAESRGGASAPAPLGGPPWWPDPLLDGAVPVIIDSPGEVAESERALVSARRREAAETGAPRARRPRSHLAQTGPCLCSLPSDSLSRVRAGNLVLPARHDERQRGQVTSSRVTALTTAVRASASSRTCTSTTPGPSQAPVDDDSKPDHLAESRRESAAQIEHEHFHGATPSSPTPGPASRPARKYHQSSSCRAPRPDLSSIRPARPLRNVARRHDVLHRCARVPVPLGVIRSLRRAHDYLDLRRVPSVLATLTLDISLADYYMALFESETFRALLGWKQEQEDVQDVAVWNRDLREADERSETPRKVLVHTQLEHTVLKSWPCDPSIDSATDKASLGELFSISQLLTLSFPLLHYVATLGSNLSSAPQSQGLRAAGHKLQTDGVPLQRAFVAGPCVLEVAADHRSFVGAPAVKSILLEWVDLPVPEAVTASNGADPRQCEWQPTKARSRGVVAFGTPDSARASAGTRLAFELELGRRCGDLPQAGTSPYLPSLLDALAAASPPLEALVWRVGTPQDNLQGNGPSTSAHDWAAFTARVRSLPDELGGGSLKACGWRCGCGSLSWE</sequence>
<dbReference type="EMBL" id="SOZI01000039">
    <property type="protein sequence ID" value="TNY21659.1"/>
    <property type="molecule type" value="Genomic_DNA"/>
</dbReference>
<feature type="region of interest" description="Disordered" evidence="1">
    <location>
        <begin position="55"/>
        <end position="78"/>
    </location>
</feature>
<feature type="region of interest" description="Disordered" evidence="1">
    <location>
        <begin position="1"/>
        <end position="26"/>
    </location>
</feature>
<feature type="compositionally biased region" description="Basic and acidic residues" evidence="1">
    <location>
        <begin position="146"/>
        <end position="170"/>
    </location>
</feature>
<evidence type="ECO:0000256" key="1">
    <source>
        <dbReference type="SAM" id="MobiDB-lite"/>
    </source>
</evidence>
<dbReference type="AlphaFoldDB" id="A0A5C5FZQ3"/>
<feature type="compositionally biased region" description="Low complexity" evidence="1">
    <location>
        <begin position="114"/>
        <end position="136"/>
    </location>
</feature>
<keyword evidence="3" id="KW-1185">Reference proteome</keyword>
<organism evidence="2 3">
    <name type="scientific">Rhodotorula diobovata</name>
    <dbReference type="NCBI Taxonomy" id="5288"/>
    <lineage>
        <taxon>Eukaryota</taxon>
        <taxon>Fungi</taxon>
        <taxon>Dikarya</taxon>
        <taxon>Basidiomycota</taxon>
        <taxon>Pucciniomycotina</taxon>
        <taxon>Microbotryomycetes</taxon>
        <taxon>Sporidiobolales</taxon>
        <taxon>Sporidiobolaceae</taxon>
        <taxon>Rhodotorula</taxon>
    </lineage>
</organism>
<evidence type="ECO:0000313" key="3">
    <source>
        <dbReference type="Proteomes" id="UP000311382"/>
    </source>
</evidence>
<protein>
    <submittedName>
        <fullName evidence="2">Uncharacterized protein</fullName>
    </submittedName>
</protein>
<dbReference type="OrthoDB" id="10681571at2759"/>
<reference evidence="2 3" key="1">
    <citation type="submission" date="2019-03" db="EMBL/GenBank/DDBJ databases">
        <title>Rhodosporidium diobovatum UCD-FST 08-225 genome sequencing, assembly, and annotation.</title>
        <authorList>
            <person name="Fakankun I.U."/>
            <person name="Fristensky B."/>
            <person name="Levin D.B."/>
        </authorList>
    </citation>
    <scope>NUCLEOTIDE SEQUENCE [LARGE SCALE GENOMIC DNA]</scope>
    <source>
        <strain evidence="2 3">UCD-FST 08-225</strain>
    </source>
</reference>
<dbReference type="Proteomes" id="UP000311382">
    <property type="component" value="Unassembled WGS sequence"/>
</dbReference>
<accession>A0A5C5FZQ3</accession>
<feature type="compositionally biased region" description="Low complexity" evidence="1">
    <location>
        <begin position="1"/>
        <end position="18"/>
    </location>
</feature>
<comment type="caution">
    <text evidence="2">The sequence shown here is derived from an EMBL/GenBank/DDBJ whole genome shotgun (WGS) entry which is preliminary data.</text>
</comment>
<feature type="region of interest" description="Disordered" evidence="1">
    <location>
        <begin position="100"/>
        <end position="208"/>
    </location>
</feature>
<gene>
    <name evidence="2" type="ORF">DMC30DRAFT_187681</name>
</gene>
<name>A0A5C5FZQ3_9BASI</name>
<proteinExistence type="predicted"/>
<evidence type="ECO:0000313" key="2">
    <source>
        <dbReference type="EMBL" id="TNY21659.1"/>
    </source>
</evidence>